<dbReference type="InterPro" id="IPR013155">
    <property type="entry name" value="M/V/L/I-tRNA-synth_anticd-bd"/>
</dbReference>
<dbReference type="SUPFAM" id="SSF47323">
    <property type="entry name" value="Anticodon-binding domain of a subclass of class I aminoacyl-tRNA synthetases"/>
    <property type="match status" value="1"/>
</dbReference>
<dbReference type="EMBL" id="JACVVK020000457">
    <property type="protein sequence ID" value="KAK7473799.1"/>
    <property type="molecule type" value="Genomic_DNA"/>
</dbReference>
<gene>
    <name evidence="22" type="ORF">BaRGS_00034967</name>
</gene>
<accession>A0ABD0JFK8</accession>
<evidence type="ECO:0000256" key="5">
    <source>
        <dbReference type="ARBA" id="ARBA00022490"/>
    </source>
</evidence>
<evidence type="ECO:0000256" key="7">
    <source>
        <dbReference type="ARBA" id="ARBA00022598"/>
    </source>
</evidence>
<evidence type="ECO:0000256" key="13">
    <source>
        <dbReference type="ARBA" id="ARBA00032665"/>
    </source>
</evidence>
<dbReference type="InterPro" id="IPR023586">
    <property type="entry name" value="Ile-tRNA-ligase_type2"/>
</dbReference>
<dbReference type="EC" id="6.1.1.5" evidence="4"/>
<keyword evidence="23" id="KW-1185">Reference proteome</keyword>
<dbReference type="CDD" id="cd07961">
    <property type="entry name" value="Anticodon_Ia_Ile_ABEc"/>
    <property type="match status" value="1"/>
</dbReference>
<evidence type="ECO:0000256" key="1">
    <source>
        <dbReference type="ARBA" id="ARBA00003170"/>
    </source>
</evidence>
<evidence type="ECO:0000256" key="16">
    <source>
        <dbReference type="ARBA" id="ARBA00069879"/>
    </source>
</evidence>
<sequence>MAQHVPDSISFPDEEEKIYKYWKDIDAFRTSMKLSKGRPKYSFYDGPPFATGLPHYGHILAGTIKDVVTRWAHMSGYHVERRFGWDCHGLPVIDKTLGIKGPDDVMKMGVKAYNDECRKIVSRYCGDWKEIISRLGRWIDFDNDYKSMYPWYMESIWWVFKQLYNKGLVYRGYKVMPFSTACNTPLSNFESGQNYKDVVDPAVIVSFPLEDDPDTLLVAWTTTPWTLPSNLALCVHPDLDYVKVEDKSNKKVYILMEARLEALFKSEEEYKILERYKGKQLEGKKYKPLFQYFASMRQKTGAFRVLTGTYVTTDVGTGIVHQSPYFGEDDYNVCLANGVITKGMNVVCPVDASGCFTEEVTDFKGMYVKDADKHIVKKLKAEGRLVHEGQCKHSYPFCWRSETPLIYKAVPSWFIRVEQAQEQLLANNSKTYWVPDFVKEKRFGNWLREARDWAVSRNRYWGTPVPLWISDDGEEVVCVGSIAELKELTGVEVTDLHRENIDHLTIPSARGKGQLRRVTEVFDCWFESGSMPYAQSHYPFTNKKDFEDSFPADFIAEGIDQTRGWFYTLLVLSTLLFGKPPFRNLVANGLVLAADGQKMSKRKKNYPDPMEIAHKYGADALRLYLVNSPAVRAENLRFKEDGVRDVVKDVFLPWYNAYRFLMQNVERLEREEGQKFVYNELTMEVSPNYMDRWILSFTQSLIKFVTKEMAAYRLYTVMPHLVKFVDQLTNWYVRMNRRRLKGENGVADCHKALESLYSVLFSMTRVMAPFTPFLTDLMYQNMRHLLSKDGSAADDNRSVHFLLLPKAREVFIHTEIESAVARMQTVIELGRVIRDRKTLPLKYPLKEVVAISNDPKALEDIRSLEKYILEELNVRTLTTTTDKEKYGVQLRAEPDHKTLGAKLKGAFKGVSEEIRKLSDEQLTTFLRTGTIKVGDYDLEKEDLRVMFSVSERQGKGEHHHYEAHSDGQILVLLDTTPDQSMMDEGVAREVMNRIQRLRKKAKLMPSDEIVVYYKASQELDGIIREFNEFILATIKQPLQPYPVPPGTNIVISESMPIKNHELEMTITGTPASFATKSSSSNSSQRSESKTQSAVSLAPAPVVGGVKPCVKYINVQLCGGLTAGEGRTGTQATVVLENPAGQRPLSGDLLVSQVLSVFGLRGRKVQVYEDAKLTKVVRAQNLGEISGQMMCVAPLGFRGSCPLESSLKSPVCHFANVEHSGKKGTLLLENPRGSTCSSAELLDQVRAVYGLNGKPVFLSLSKDKKDAVKLDSVDLLSLHSKQLYVL</sequence>
<evidence type="ECO:0000256" key="10">
    <source>
        <dbReference type="ARBA" id="ARBA00022917"/>
    </source>
</evidence>
<evidence type="ECO:0000259" key="20">
    <source>
        <dbReference type="Pfam" id="PF08264"/>
    </source>
</evidence>
<keyword evidence="12 17" id="KW-0030">Aminoacyl-tRNA synthetase</keyword>
<dbReference type="Pfam" id="PF00133">
    <property type="entry name" value="tRNA-synt_1"/>
    <property type="match status" value="1"/>
</dbReference>
<dbReference type="FunFam" id="3.40.50.620:FF:000414">
    <property type="entry name" value="Isoleucine--tRNA ligase, cytoplasmic-like"/>
    <property type="match status" value="1"/>
</dbReference>
<evidence type="ECO:0000256" key="3">
    <source>
        <dbReference type="ARBA" id="ARBA00005594"/>
    </source>
</evidence>
<dbReference type="GO" id="GO:0006428">
    <property type="term" value="P:isoleucyl-tRNA aminoacylation"/>
    <property type="evidence" value="ECO:0007669"/>
    <property type="project" value="UniProtKB-ARBA"/>
</dbReference>
<comment type="caution">
    <text evidence="22">The sequence shown here is derived from an EMBL/GenBank/DDBJ whole genome shotgun (WGS) entry which is preliminary data.</text>
</comment>
<comment type="function">
    <text evidence="1">Catalyzes the specific attachment of an amino acid to its cognate tRNA in a 2 step reaction: the amino acid (AA) is first activated by ATP to form AA-AMP and then transferred to the acceptor end of the tRNA.</text>
</comment>
<comment type="similarity">
    <text evidence="3 17">Belongs to the class-I aminoacyl-tRNA synthetase family.</text>
</comment>
<feature type="domain" description="Isoleucine--tRNA ligase cytoplasmic ubiquitin-like" evidence="21">
    <location>
        <begin position="1209"/>
        <end position="1284"/>
    </location>
</feature>
<evidence type="ECO:0000256" key="4">
    <source>
        <dbReference type="ARBA" id="ARBA00013165"/>
    </source>
</evidence>
<keyword evidence="9 17" id="KW-0067">ATP-binding</keyword>
<evidence type="ECO:0000259" key="19">
    <source>
        <dbReference type="Pfam" id="PF00133"/>
    </source>
</evidence>
<dbReference type="PROSITE" id="PS00178">
    <property type="entry name" value="AA_TRNA_LIGASE_I"/>
    <property type="match status" value="1"/>
</dbReference>
<feature type="domain" description="Isoleucine--tRNA ligase cytoplasmic ubiquitin-like" evidence="21">
    <location>
        <begin position="1107"/>
        <end position="1192"/>
    </location>
</feature>
<dbReference type="CDD" id="cd00818">
    <property type="entry name" value="IleRS_core"/>
    <property type="match status" value="1"/>
</dbReference>
<evidence type="ECO:0000256" key="18">
    <source>
        <dbReference type="SAM" id="MobiDB-lite"/>
    </source>
</evidence>
<dbReference type="SUPFAM" id="SSF50677">
    <property type="entry name" value="ValRS/IleRS/LeuRS editing domain"/>
    <property type="match status" value="1"/>
</dbReference>
<keyword evidence="8 17" id="KW-0547">Nucleotide-binding</keyword>
<evidence type="ECO:0000256" key="17">
    <source>
        <dbReference type="RuleBase" id="RU363035"/>
    </source>
</evidence>
<dbReference type="InterPro" id="IPR033709">
    <property type="entry name" value="Anticodon_Ile_ABEc"/>
</dbReference>
<organism evidence="22 23">
    <name type="scientific">Batillaria attramentaria</name>
    <dbReference type="NCBI Taxonomy" id="370345"/>
    <lineage>
        <taxon>Eukaryota</taxon>
        <taxon>Metazoa</taxon>
        <taxon>Spiralia</taxon>
        <taxon>Lophotrochozoa</taxon>
        <taxon>Mollusca</taxon>
        <taxon>Gastropoda</taxon>
        <taxon>Caenogastropoda</taxon>
        <taxon>Sorbeoconcha</taxon>
        <taxon>Cerithioidea</taxon>
        <taxon>Batillariidae</taxon>
        <taxon>Batillaria</taxon>
    </lineage>
</organism>
<dbReference type="InterPro" id="IPR002300">
    <property type="entry name" value="aa-tRNA-synth_Ia"/>
</dbReference>
<keyword evidence="7 17" id="KW-0436">Ligase</keyword>
<evidence type="ECO:0000256" key="8">
    <source>
        <dbReference type="ARBA" id="ARBA00022741"/>
    </source>
</evidence>
<dbReference type="Gene3D" id="1.10.730.10">
    <property type="entry name" value="Isoleucyl-tRNA Synthetase, Domain 1"/>
    <property type="match status" value="1"/>
</dbReference>
<dbReference type="FunFam" id="3.90.740.10:FF:000044">
    <property type="entry name" value="Isoleucine--tRNA ligase"/>
    <property type="match status" value="1"/>
</dbReference>
<dbReference type="InterPro" id="IPR057033">
    <property type="entry name" value="Ubiquitin_IARS1"/>
</dbReference>
<dbReference type="HAMAP" id="MF_02003">
    <property type="entry name" value="Ile_tRNA_synth_type2"/>
    <property type="match status" value="1"/>
</dbReference>
<dbReference type="PRINTS" id="PR00984">
    <property type="entry name" value="TRNASYNTHILE"/>
</dbReference>
<dbReference type="InterPro" id="IPR002301">
    <property type="entry name" value="Ile-tRNA-ligase"/>
</dbReference>
<feature type="region of interest" description="Disordered" evidence="18">
    <location>
        <begin position="1071"/>
        <end position="1093"/>
    </location>
</feature>
<dbReference type="NCBIfam" id="TIGR00392">
    <property type="entry name" value="ileS"/>
    <property type="match status" value="1"/>
</dbReference>
<dbReference type="FunFam" id="3.40.50.620:FF:000050">
    <property type="entry name" value="Isoleucyl-tRNA synthetase,cytoplasmic"/>
    <property type="match status" value="1"/>
</dbReference>
<dbReference type="InterPro" id="IPR009008">
    <property type="entry name" value="Val/Leu/Ile-tRNA-synth_edit"/>
</dbReference>
<dbReference type="Pfam" id="PF19302">
    <property type="entry name" value="DUF5915"/>
    <property type="match status" value="1"/>
</dbReference>
<evidence type="ECO:0000256" key="6">
    <source>
        <dbReference type="ARBA" id="ARBA00022553"/>
    </source>
</evidence>
<reference evidence="22 23" key="1">
    <citation type="journal article" date="2023" name="Sci. Data">
        <title>Genome assembly of the Korean intertidal mud-creeper Batillaria attramentaria.</title>
        <authorList>
            <person name="Patra A.K."/>
            <person name="Ho P.T."/>
            <person name="Jun S."/>
            <person name="Lee S.J."/>
            <person name="Kim Y."/>
            <person name="Won Y.J."/>
        </authorList>
    </citation>
    <scope>NUCLEOTIDE SEQUENCE [LARGE SCALE GENOMIC DNA]</scope>
    <source>
        <strain evidence="22">Wonlab-2016</strain>
    </source>
</reference>
<evidence type="ECO:0000256" key="12">
    <source>
        <dbReference type="ARBA" id="ARBA00023146"/>
    </source>
</evidence>
<evidence type="ECO:0000313" key="23">
    <source>
        <dbReference type="Proteomes" id="UP001519460"/>
    </source>
</evidence>
<keyword evidence="11" id="KW-0007">Acetylation</keyword>
<dbReference type="FunFam" id="1.10.730.10:FF:000004">
    <property type="entry name" value="Isoleucyl-tRNA synthetase, cytoplasmic"/>
    <property type="match status" value="1"/>
</dbReference>
<feature type="compositionally biased region" description="Low complexity" evidence="18">
    <location>
        <begin position="1071"/>
        <end position="1092"/>
    </location>
</feature>
<dbReference type="GO" id="GO:0005524">
    <property type="term" value="F:ATP binding"/>
    <property type="evidence" value="ECO:0007669"/>
    <property type="project" value="UniProtKB-KW"/>
</dbReference>
<dbReference type="Proteomes" id="UP001519460">
    <property type="component" value="Unassembled WGS sequence"/>
</dbReference>
<dbReference type="Pfam" id="PF08264">
    <property type="entry name" value="Anticodon_1"/>
    <property type="match status" value="1"/>
</dbReference>
<comment type="subunit">
    <text evidence="15">Part of a multisubunit complex that groups tRNA ligases for Arg (RARS1), Asp (DARS1), Gln (QARS1), Ile (IARS1), Leu (LARS1), Lys (KARS1), Met (MARS1) the bifunctional ligase for Glu and Pro (EPRS1) and the auxiliary subunits AIMP1/p43, AIMP2/p38 and EEF1E1/p18.</text>
</comment>
<dbReference type="InterPro" id="IPR009080">
    <property type="entry name" value="tRNAsynth_Ia_anticodon-bd"/>
</dbReference>
<keyword evidence="10 17" id="KW-0648">Protein biosynthesis</keyword>
<feature type="domain" description="Aminoacyl-tRNA synthetase class Ia" evidence="19">
    <location>
        <begin position="17"/>
        <end position="636"/>
    </location>
</feature>
<evidence type="ECO:0000256" key="11">
    <source>
        <dbReference type="ARBA" id="ARBA00022990"/>
    </source>
</evidence>
<dbReference type="Pfam" id="PF23567">
    <property type="entry name" value="Ubiquitin_IARS1"/>
    <property type="match status" value="2"/>
</dbReference>
<comment type="catalytic activity">
    <reaction evidence="14">
        <text>tRNA(Ile) + L-isoleucine + ATP = L-isoleucyl-tRNA(Ile) + AMP + diphosphate</text>
        <dbReference type="Rhea" id="RHEA:11060"/>
        <dbReference type="Rhea" id="RHEA-COMP:9666"/>
        <dbReference type="Rhea" id="RHEA-COMP:9695"/>
        <dbReference type="ChEBI" id="CHEBI:30616"/>
        <dbReference type="ChEBI" id="CHEBI:33019"/>
        <dbReference type="ChEBI" id="CHEBI:58045"/>
        <dbReference type="ChEBI" id="CHEBI:78442"/>
        <dbReference type="ChEBI" id="CHEBI:78528"/>
        <dbReference type="ChEBI" id="CHEBI:456215"/>
        <dbReference type="EC" id="6.1.1.5"/>
    </reaction>
</comment>
<keyword evidence="6" id="KW-0597">Phosphoprotein</keyword>
<evidence type="ECO:0000313" key="22">
    <source>
        <dbReference type="EMBL" id="KAK7473799.1"/>
    </source>
</evidence>
<evidence type="ECO:0000256" key="2">
    <source>
        <dbReference type="ARBA" id="ARBA00004514"/>
    </source>
</evidence>
<dbReference type="GO" id="GO:0005829">
    <property type="term" value="C:cytosol"/>
    <property type="evidence" value="ECO:0007669"/>
    <property type="project" value="UniProtKB-SubCell"/>
</dbReference>
<dbReference type="PANTHER" id="PTHR42780">
    <property type="entry name" value="SOLEUCYL-TRNA SYNTHETASE"/>
    <property type="match status" value="1"/>
</dbReference>
<dbReference type="InterPro" id="IPR014729">
    <property type="entry name" value="Rossmann-like_a/b/a_fold"/>
</dbReference>
<proteinExistence type="inferred from homology"/>
<feature type="domain" description="Methionyl/Valyl/Leucyl/Isoleucyl-tRNA synthetase anticodon-binding" evidence="20">
    <location>
        <begin position="691"/>
        <end position="847"/>
    </location>
</feature>
<keyword evidence="5" id="KW-0963">Cytoplasm</keyword>
<protein>
    <recommendedName>
        <fullName evidence="16">Isoleucine--tRNA ligase, cytoplasmic</fullName>
        <ecNumber evidence="4">6.1.1.5</ecNumber>
    </recommendedName>
    <alternativeName>
        <fullName evidence="13">Isoleucyl-tRNA synthetase</fullName>
    </alternativeName>
</protein>
<comment type="subcellular location">
    <subcellularLocation>
        <location evidence="2">Cytoplasm</location>
        <location evidence="2">Cytosol</location>
    </subcellularLocation>
</comment>
<evidence type="ECO:0000259" key="21">
    <source>
        <dbReference type="Pfam" id="PF23567"/>
    </source>
</evidence>
<evidence type="ECO:0000256" key="15">
    <source>
        <dbReference type="ARBA" id="ARBA00063494"/>
    </source>
</evidence>
<evidence type="ECO:0000256" key="14">
    <source>
        <dbReference type="ARBA" id="ARBA00048359"/>
    </source>
</evidence>
<dbReference type="GO" id="GO:0004822">
    <property type="term" value="F:isoleucine-tRNA ligase activity"/>
    <property type="evidence" value="ECO:0007669"/>
    <property type="project" value="UniProtKB-EC"/>
</dbReference>
<dbReference type="SUPFAM" id="SSF52374">
    <property type="entry name" value="Nucleotidylyl transferase"/>
    <property type="match status" value="1"/>
</dbReference>
<dbReference type="InterPro" id="IPR001412">
    <property type="entry name" value="aa-tRNA-synth_I_CS"/>
</dbReference>
<name>A0ABD0JFK8_9CAEN</name>
<evidence type="ECO:0000256" key="9">
    <source>
        <dbReference type="ARBA" id="ARBA00022840"/>
    </source>
</evidence>
<dbReference type="GO" id="GO:0017101">
    <property type="term" value="C:aminoacyl-tRNA synthetase multienzyme complex"/>
    <property type="evidence" value="ECO:0007669"/>
    <property type="project" value="UniProtKB-ARBA"/>
</dbReference>
<dbReference type="Gene3D" id="3.40.50.620">
    <property type="entry name" value="HUPs"/>
    <property type="match status" value="2"/>
</dbReference>
<dbReference type="PANTHER" id="PTHR42780:SF1">
    <property type="entry name" value="ISOLEUCINE--TRNA LIGASE, CYTOPLASMIC"/>
    <property type="match status" value="1"/>
</dbReference>